<dbReference type="PANTHER" id="PTHR47582">
    <property type="entry name" value="P450, PUTATIVE (EUROFUNG)-RELATED"/>
    <property type="match status" value="1"/>
</dbReference>
<keyword evidence="4" id="KW-0408">Iron</keyword>
<keyword evidence="5" id="KW-0560">Oxidoreductase</keyword>
<comment type="cofactor">
    <cofactor evidence="1">
        <name>heme</name>
        <dbReference type="ChEBI" id="CHEBI:30413"/>
    </cofactor>
</comment>
<comment type="similarity">
    <text evidence="2">Belongs to the cytochrome P450 family.</text>
</comment>
<comment type="caution">
    <text evidence="6">The sequence shown here is derived from an EMBL/GenBank/DDBJ whole genome shotgun (WGS) entry which is preliminary data.</text>
</comment>
<evidence type="ECO:0000256" key="2">
    <source>
        <dbReference type="ARBA" id="ARBA00010617"/>
    </source>
</evidence>
<sequence>MASTLAIVAGAIVALLYVFLRLLLYCTQDAREPPAIETGWPFIGPLVGMLREKSRLHFRLRKQYRLPIYTLRMPFQRIYVVNSPSLIPELEKQWRAVSFAAIAADAGHVVGMSKEAQEIMHRDLMSEHSFSLEPIRSKGRPVKVGLYGMLRKLMEISGTEAIWGPQNPYRDSAISDAWRTFENGFLFFSMFPFATALFPKFYQARELVAAAMMGFVRNRGFETASGLVRKRYEHHSKLFGLGTEDIARGEIGNTFAVLGNIAPCAWWVIFHLVSDARVLSEVREELLAAAHEDESGCHLDIASLRERCPVLLSTFQETLRYRAVNPGPRVILDDVALSNGILLKKGSMLMIPARVHHTDTTAWGEDAGKFDHLRFTRKPTATGQKKYNRVAFRAFGGGDALCPGRHLASNEIMALAALIVLQFVVVPVGGKWPEPTFEKSPPTGFPIPDKDIQAELHPRDPNKKWNFTFSGAEEAIGFISEDAMAGARRPVIAS</sequence>
<dbReference type="InterPro" id="IPR053007">
    <property type="entry name" value="CYP450_monoxygenase_sec-met"/>
</dbReference>
<dbReference type="InterPro" id="IPR002403">
    <property type="entry name" value="Cyt_P450_E_grp-IV"/>
</dbReference>
<organism evidence="6 7">
    <name type="scientific">Apiospora aurea</name>
    <dbReference type="NCBI Taxonomy" id="335848"/>
    <lineage>
        <taxon>Eukaryota</taxon>
        <taxon>Fungi</taxon>
        <taxon>Dikarya</taxon>
        <taxon>Ascomycota</taxon>
        <taxon>Pezizomycotina</taxon>
        <taxon>Sordariomycetes</taxon>
        <taxon>Xylariomycetidae</taxon>
        <taxon>Amphisphaeriales</taxon>
        <taxon>Apiosporaceae</taxon>
        <taxon>Apiospora</taxon>
    </lineage>
</organism>
<dbReference type="GeneID" id="92074924"/>
<dbReference type="PRINTS" id="PR00465">
    <property type="entry name" value="EP450IV"/>
</dbReference>
<evidence type="ECO:0000256" key="5">
    <source>
        <dbReference type="ARBA" id="ARBA00023033"/>
    </source>
</evidence>
<evidence type="ECO:0000313" key="6">
    <source>
        <dbReference type="EMBL" id="KAK7956418.1"/>
    </source>
</evidence>
<protein>
    <submittedName>
        <fullName evidence="6">Cytochrome P450</fullName>
    </submittedName>
</protein>
<proteinExistence type="inferred from homology"/>
<dbReference type="PANTHER" id="PTHR47582:SF1">
    <property type="entry name" value="P450, PUTATIVE (EUROFUNG)-RELATED"/>
    <property type="match status" value="1"/>
</dbReference>
<name>A0ABR1QI50_9PEZI</name>
<gene>
    <name evidence="6" type="ORF">PG986_005640</name>
</gene>
<evidence type="ECO:0000256" key="1">
    <source>
        <dbReference type="ARBA" id="ARBA00001971"/>
    </source>
</evidence>
<keyword evidence="7" id="KW-1185">Reference proteome</keyword>
<keyword evidence="3" id="KW-0479">Metal-binding</keyword>
<evidence type="ECO:0000256" key="4">
    <source>
        <dbReference type="ARBA" id="ARBA00023004"/>
    </source>
</evidence>
<dbReference type="CDD" id="cd11040">
    <property type="entry name" value="CYP7_CYP8-like"/>
    <property type="match status" value="1"/>
</dbReference>
<dbReference type="EMBL" id="JAQQWE010000004">
    <property type="protein sequence ID" value="KAK7956418.1"/>
    <property type="molecule type" value="Genomic_DNA"/>
</dbReference>
<dbReference type="InterPro" id="IPR036396">
    <property type="entry name" value="Cyt_P450_sf"/>
</dbReference>
<dbReference type="Pfam" id="PF00067">
    <property type="entry name" value="p450"/>
    <property type="match status" value="1"/>
</dbReference>
<accession>A0ABR1QI50</accession>
<keyword evidence="5" id="KW-0503">Monooxygenase</keyword>
<dbReference type="Gene3D" id="1.10.630.10">
    <property type="entry name" value="Cytochrome P450"/>
    <property type="match status" value="1"/>
</dbReference>
<reference evidence="6 7" key="1">
    <citation type="submission" date="2023-01" db="EMBL/GenBank/DDBJ databases">
        <title>Analysis of 21 Apiospora genomes using comparative genomics revels a genus with tremendous synthesis potential of carbohydrate active enzymes and secondary metabolites.</title>
        <authorList>
            <person name="Sorensen T."/>
        </authorList>
    </citation>
    <scope>NUCLEOTIDE SEQUENCE [LARGE SCALE GENOMIC DNA]</scope>
    <source>
        <strain evidence="6 7">CBS 24483</strain>
    </source>
</reference>
<dbReference type="Proteomes" id="UP001391051">
    <property type="component" value="Unassembled WGS sequence"/>
</dbReference>
<evidence type="ECO:0000256" key="3">
    <source>
        <dbReference type="ARBA" id="ARBA00022723"/>
    </source>
</evidence>
<evidence type="ECO:0000313" key="7">
    <source>
        <dbReference type="Proteomes" id="UP001391051"/>
    </source>
</evidence>
<dbReference type="RefSeq" id="XP_066701724.1">
    <property type="nucleotide sequence ID" value="XM_066841862.1"/>
</dbReference>
<dbReference type="InterPro" id="IPR001128">
    <property type="entry name" value="Cyt_P450"/>
</dbReference>
<dbReference type="SUPFAM" id="SSF48264">
    <property type="entry name" value="Cytochrome P450"/>
    <property type="match status" value="1"/>
</dbReference>